<proteinExistence type="predicted"/>
<dbReference type="RefSeq" id="WP_027699312.1">
    <property type="nucleotide sequence ID" value="NZ_DF820492.1"/>
</dbReference>
<dbReference type="OrthoDB" id="9908748at2"/>
<gene>
    <name evidence="1" type="ORF">WOSG25_090110</name>
</gene>
<evidence type="ECO:0000313" key="2">
    <source>
        <dbReference type="Proteomes" id="UP000030643"/>
    </source>
</evidence>
<dbReference type="AlphaFoldDB" id="A0A069CV44"/>
<protein>
    <submittedName>
        <fullName evidence="1">Uncharacterized protein</fullName>
    </submittedName>
</protein>
<accession>A0A069CV44</accession>
<dbReference type="Pfam" id="PF11148">
    <property type="entry name" value="DUF2922"/>
    <property type="match status" value="1"/>
</dbReference>
<name>A0A069CV44_WEIOS</name>
<sequence>MLKSLALIFQANINVGNRTKKVITFDNARADLTKERTQAIMEELKAMDFVLVNNGTAKFGNSLGEIKGAHYVASQKEVIFGETPNKSEDSIELI</sequence>
<dbReference type="EMBL" id="DF820492">
    <property type="protein sequence ID" value="GAK31314.1"/>
    <property type="molecule type" value="Genomic_DNA"/>
</dbReference>
<dbReference type="Proteomes" id="UP000030643">
    <property type="component" value="Unassembled WGS sequence"/>
</dbReference>
<organism evidence="1 2">
    <name type="scientific">Weissella oryzae (strain DSM 25784 / JCM 18191 / LMG 30913 / SG25)</name>
    <dbReference type="NCBI Taxonomy" id="1329250"/>
    <lineage>
        <taxon>Bacteria</taxon>
        <taxon>Bacillati</taxon>
        <taxon>Bacillota</taxon>
        <taxon>Bacilli</taxon>
        <taxon>Lactobacillales</taxon>
        <taxon>Lactobacillaceae</taxon>
        <taxon>Weissella</taxon>
    </lineage>
</organism>
<dbReference type="InterPro" id="IPR021321">
    <property type="entry name" value="DUF2922"/>
</dbReference>
<reference evidence="2" key="1">
    <citation type="journal article" date="2014" name="Genome Announc.">
        <title>Draft genome sequence of Weissella oryzae SG25T, isolated from fermented rice grains.</title>
        <authorList>
            <person name="Tanizawa Y."/>
            <person name="Fujisawa T."/>
            <person name="Mochizuki T."/>
            <person name="Kaminuma E."/>
            <person name="Suzuki Y."/>
            <person name="Nakamura Y."/>
            <person name="Tohno M."/>
        </authorList>
    </citation>
    <scope>NUCLEOTIDE SEQUENCE [LARGE SCALE GENOMIC DNA]</scope>
    <source>
        <strain evidence="2">DSM 25784 / JCM 18191 / LMG 30913 / SG25</strain>
    </source>
</reference>
<dbReference type="STRING" id="1329250.WOSG25_090110"/>
<keyword evidence="2" id="KW-1185">Reference proteome</keyword>
<evidence type="ECO:0000313" key="1">
    <source>
        <dbReference type="EMBL" id="GAK31314.1"/>
    </source>
</evidence>